<organism evidence="3 4">
    <name type="scientific">Ensete ventricosum</name>
    <name type="common">Abyssinian banana</name>
    <name type="synonym">Musa ensete</name>
    <dbReference type="NCBI Taxonomy" id="4639"/>
    <lineage>
        <taxon>Eukaryota</taxon>
        <taxon>Viridiplantae</taxon>
        <taxon>Streptophyta</taxon>
        <taxon>Embryophyta</taxon>
        <taxon>Tracheophyta</taxon>
        <taxon>Spermatophyta</taxon>
        <taxon>Magnoliopsida</taxon>
        <taxon>Liliopsida</taxon>
        <taxon>Zingiberales</taxon>
        <taxon>Musaceae</taxon>
        <taxon>Ensete</taxon>
    </lineage>
</organism>
<accession>A0AAV8QWQ6</accession>
<feature type="coiled-coil region" evidence="1">
    <location>
        <begin position="5"/>
        <end position="46"/>
    </location>
</feature>
<dbReference type="EMBL" id="JAQQAF010000005">
    <property type="protein sequence ID" value="KAJ8484738.1"/>
    <property type="molecule type" value="Genomic_DNA"/>
</dbReference>
<dbReference type="AlphaFoldDB" id="A0AAV8QWQ6"/>
<evidence type="ECO:0000313" key="4">
    <source>
        <dbReference type="Proteomes" id="UP001222027"/>
    </source>
</evidence>
<evidence type="ECO:0000313" key="3">
    <source>
        <dbReference type="EMBL" id="KAJ8484738.1"/>
    </source>
</evidence>
<evidence type="ECO:0000256" key="1">
    <source>
        <dbReference type="SAM" id="Coils"/>
    </source>
</evidence>
<evidence type="ECO:0000256" key="2">
    <source>
        <dbReference type="SAM" id="MobiDB-lite"/>
    </source>
</evidence>
<protein>
    <submittedName>
        <fullName evidence="3">Uncharacterized protein</fullName>
    </submittedName>
</protein>
<feature type="compositionally biased region" description="Low complexity" evidence="2">
    <location>
        <begin position="85"/>
        <end position="94"/>
    </location>
</feature>
<feature type="region of interest" description="Disordered" evidence="2">
    <location>
        <begin position="79"/>
        <end position="100"/>
    </location>
</feature>
<name>A0AAV8QWQ6_ENSVE</name>
<dbReference type="Proteomes" id="UP001222027">
    <property type="component" value="Unassembled WGS sequence"/>
</dbReference>
<reference evidence="3 4" key="1">
    <citation type="submission" date="2022-12" db="EMBL/GenBank/DDBJ databases">
        <title>Chromosome-scale assembly of the Ensete ventricosum genome.</title>
        <authorList>
            <person name="Dussert Y."/>
            <person name="Stocks J."/>
            <person name="Wendawek A."/>
            <person name="Woldeyes F."/>
            <person name="Nichols R.A."/>
            <person name="Borrell J.S."/>
        </authorList>
    </citation>
    <scope>NUCLEOTIDE SEQUENCE [LARGE SCALE GENOMIC DNA]</scope>
    <source>
        <strain evidence="4">cv. Maze</strain>
        <tissue evidence="3">Seeds</tissue>
    </source>
</reference>
<proteinExistence type="predicted"/>
<keyword evidence="1" id="KW-0175">Coiled coil</keyword>
<keyword evidence="4" id="KW-1185">Reference proteome</keyword>
<gene>
    <name evidence="3" type="ORF">OPV22_017223</name>
</gene>
<comment type="caution">
    <text evidence="3">The sequence shown here is derived from an EMBL/GenBank/DDBJ whole genome shotgun (WGS) entry which is preliminary data.</text>
</comment>
<dbReference type="Gene3D" id="1.20.5.340">
    <property type="match status" value="1"/>
</dbReference>
<sequence>MEADLEKARSESASLERQLADLRERLGDSEGQLRSMRAQVRQMETELLDLARPKEALREDLPKRAIEKYKESCADGAGIAGVRVSAGSSPTPGSASGGRD</sequence>